<dbReference type="EMBL" id="CAJOBC010002596">
    <property type="protein sequence ID" value="CAF3741029.1"/>
    <property type="molecule type" value="Genomic_DNA"/>
</dbReference>
<evidence type="ECO:0000256" key="4">
    <source>
        <dbReference type="ARBA" id="ARBA00023163"/>
    </source>
</evidence>
<accession>A0A814EHB2</accession>
<dbReference type="GO" id="GO:0003713">
    <property type="term" value="F:transcription coactivator activity"/>
    <property type="evidence" value="ECO:0007669"/>
    <property type="project" value="TreeGrafter"/>
</dbReference>
<dbReference type="InterPro" id="IPR046344">
    <property type="entry name" value="TAF6_C_sf"/>
</dbReference>
<keyword evidence="9" id="KW-1185">Reference proteome</keyword>
<evidence type="ECO:0000256" key="3">
    <source>
        <dbReference type="ARBA" id="ARBA00023015"/>
    </source>
</evidence>
<dbReference type="PANTHER" id="PTHR10221">
    <property type="entry name" value="TRANSCRIPTION INITIATION FACTOR TFIID SUBUNIT 6"/>
    <property type="match status" value="1"/>
</dbReference>
<dbReference type="PANTHER" id="PTHR10221:SF9">
    <property type="entry name" value="TRANSCRIPTION INITIATION FACTOR TFIID SUBUNIT 6"/>
    <property type="match status" value="1"/>
</dbReference>
<comment type="subcellular location">
    <subcellularLocation>
        <location evidence="1">Nucleus</location>
    </subcellularLocation>
</comment>
<evidence type="ECO:0000313" key="9">
    <source>
        <dbReference type="Proteomes" id="UP000663829"/>
    </source>
</evidence>
<dbReference type="CDD" id="cd08050">
    <property type="entry name" value="TAF6C"/>
    <property type="match status" value="1"/>
</dbReference>
<name>A0A814EHB2_9BILA</name>
<evidence type="ECO:0000313" key="8">
    <source>
        <dbReference type="EMBL" id="CAF3741029.1"/>
    </source>
</evidence>
<sequence length="452" mass="52807">MNLPPSWFIEIAHQSLDSTTLKVECTRFLYNELLFTLNSLLIEMRMYARTCKRKQTIVGDFNLALNARNIEPRIHHRLHPSSDEELNLSTMCLMEEPYSQTKIKLIQISIHWLAINGRQPIIPENPSLQNSIDKPVNKVNMKSNPLKFDLTTEHLSPKASVIQKLYEIGRLTEHSPSNKTWSANADQYFIPTNECSNVLQNDSKSNSIIAHELSIEQQLYYKTLTEACFSTNKRVCLEALSSLTTDAAITPLVPRLILFISEGLRVNIILKDLRFIFRLLMMLKKLFENVYVQYLDQLHLVLPSLLTCLLCNFEKNEYILENVDSQHVPNSISYTIWTLREYASDIIQSTVKKLKYLSFLETRILNVIINSMKYREQTYSTVYACIRTLLFIDSSTHLTWIEDYLKQREEVRQQQLHHKVDFDLNSIQQEHLFQEKLTVLLKKFQINDSRTI</sequence>
<evidence type="ECO:0000256" key="5">
    <source>
        <dbReference type="ARBA" id="ARBA00023242"/>
    </source>
</evidence>
<dbReference type="Proteomes" id="UP000663829">
    <property type="component" value="Unassembled WGS sequence"/>
</dbReference>
<comment type="caution">
    <text evidence="7">The sequence shown here is derived from an EMBL/GenBank/DDBJ whole genome shotgun (WGS) entry which is preliminary data.</text>
</comment>
<dbReference type="Proteomes" id="UP000681722">
    <property type="component" value="Unassembled WGS sequence"/>
</dbReference>
<dbReference type="Pfam" id="PF07571">
    <property type="entry name" value="TAF6_C"/>
    <property type="match status" value="1"/>
</dbReference>
<dbReference type="AlphaFoldDB" id="A0A814EHB2"/>
<organism evidence="7 9">
    <name type="scientific">Didymodactylos carnosus</name>
    <dbReference type="NCBI Taxonomy" id="1234261"/>
    <lineage>
        <taxon>Eukaryota</taxon>
        <taxon>Metazoa</taxon>
        <taxon>Spiralia</taxon>
        <taxon>Gnathifera</taxon>
        <taxon>Rotifera</taxon>
        <taxon>Eurotatoria</taxon>
        <taxon>Bdelloidea</taxon>
        <taxon>Philodinida</taxon>
        <taxon>Philodinidae</taxon>
        <taxon>Didymodactylos</taxon>
    </lineage>
</organism>
<dbReference type="EMBL" id="CAJNOQ010002596">
    <property type="protein sequence ID" value="CAF0967685.1"/>
    <property type="molecule type" value="Genomic_DNA"/>
</dbReference>
<dbReference type="InterPro" id="IPR037796">
    <property type="entry name" value="TAF6"/>
</dbReference>
<evidence type="ECO:0000259" key="6">
    <source>
        <dbReference type="Pfam" id="PF07571"/>
    </source>
</evidence>
<dbReference type="GO" id="GO:0051123">
    <property type="term" value="P:RNA polymerase II preinitiation complex assembly"/>
    <property type="evidence" value="ECO:0007669"/>
    <property type="project" value="TreeGrafter"/>
</dbReference>
<gene>
    <name evidence="7" type="ORF">GPM918_LOCUS12064</name>
    <name evidence="8" type="ORF">SRO942_LOCUS12065</name>
</gene>
<proteinExistence type="inferred from homology"/>
<keyword evidence="3" id="KW-0805">Transcription regulation</keyword>
<keyword evidence="5" id="KW-0539">Nucleus</keyword>
<evidence type="ECO:0000256" key="2">
    <source>
        <dbReference type="ARBA" id="ARBA00007688"/>
    </source>
</evidence>
<reference evidence="7" key="1">
    <citation type="submission" date="2021-02" db="EMBL/GenBank/DDBJ databases">
        <authorList>
            <person name="Nowell W R."/>
        </authorList>
    </citation>
    <scope>NUCLEOTIDE SEQUENCE</scope>
</reference>
<dbReference type="GO" id="GO:0005669">
    <property type="term" value="C:transcription factor TFIID complex"/>
    <property type="evidence" value="ECO:0007669"/>
    <property type="project" value="InterPro"/>
</dbReference>
<dbReference type="GO" id="GO:0000124">
    <property type="term" value="C:SAGA complex"/>
    <property type="evidence" value="ECO:0007669"/>
    <property type="project" value="InterPro"/>
</dbReference>
<dbReference type="GO" id="GO:0016251">
    <property type="term" value="F:RNA polymerase II general transcription initiation factor activity"/>
    <property type="evidence" value="ECO:0007669"/>
    <property type="project" value="InterPro"/>
</dbReference>
<dbReference type="GO" id="GO:0046695">
    <property type="term" value="C:SLIK (SAGA-like) complex"/>
    <property type="evidence" value="ECO:0007669"/>
    <property type="project" value="InterPro"/>
</dbReference>
<protein>
    <recommendedName>
        <fullName evidence="6">TAF6 C-terminal HEAT repeat domain-containing protein</fullName>
    </recommendedName>
</protein>
<comment type="similarity">
    <text evidence="2">Belongs to the TAF6 family.</text>
</comment>
<dbReference type="Gene3D" id="1.25.40.770">
    <property type="entry name" value="TAF6, C-terminal HEAT repeat domain"/>
    <property type="match status" value="1"/>
</dbReference>
<dbReference type="OrthoDB" id="361039at2759"/>
<evidence type="ECO:0000256" key="1">
    <source>
        <dbReference type="ARBA" id="ARBA00004123"/>
    </source>
</evidence>
<feature type="domain" description="TAF6 C-terminal HEAT repeat" evidence="6">
    <location>
        <begin position="210"/>
        <end position="394"/>
    </location>
</feature>
<evidence type="ECO:0000313" key="7">
    <source>
        <dbReference type="EMBL" id="CAF0967685.1"/>
    </source>
</evidence>
<dbReference type="InterPro" id="IPR011442">
    <property type="entry name" value="TAF6_C"/>
</dbReference>
<keyword evidence="4" id="KW-0804">Transcription</keyword>